<dbReference type="AlphaFoldDB" id="A0A2Z4LSW1"/>
<dbReference type="KEGG" id="spon:HME9304_01881"/>
<dbReference type="SUPFAM" id="SSF52402">
    <property type="entry name" value="Adenine nucleotide alpha hydrolases-like"/>
    <property type="match status" value="1"/>
</dbReference>
<dbReference type="Gene3D" id="3.40.50.620">
    <property type="entry name" value="HUPs"/>
    <property type="match status" value="1"/>
</dbReference>
<dbReference type="InterPro" id="IPR002761">
    <property type="entry name" value="Diphthami_syn_dom"/>
</dbReference>
<dbReference type="Pfam" id="PF01902">
    <property type="entry name" value="Diphthami_syn_2"/>
    <property type="match status" value="1"/>
</dbReference>
<evidence type="ECO:0000313" key="3">
    <source>
        <dbReference type="Proteomes" id="UP000248536"/>
    </source>
</evidence>
<keyword evidence="3" id="KW-1185">Reference proteome</keyword>
<sequence>MEIDLLLTTLNKHHNRVSMHGLHRKVLEVQAEAIGIPLNIIEVPEKPSMEEYNSLMMGKIEWLKSKGYTQTVFGDIFLEDLKRYREQMLLPYGIKAIFPLWKIDTKQLIHEFIDVGFKAIIICIDTLKLDMSFLGKELSLELIDRLPKDVDPCGENGEFHTFCFDGPIFKNPVPFEIGEKVFRDYDNPLDKKNSITFGFCDIKLKD</sequence>
<gene>
    <name evidence="2" type="ORF">HME9304_01881</name>
</gene>
<evidence type="ECO:0000313" key="2">
    <source>
        <dbReference type="EMBL" id="AWX44876.1"/>
    </source>
</evidence>
<dbReference type="Gene3D" id="3.90.1490.10">
    <property type="entry name" value="putative n-type atp pyrophosphatase, domain 2"/>
    <property type="match status" value="1"/>
</dbReference>
<dbReference type="EMBL" id="CP030104">
    <property type="protein sequence ID" value="AWX44876.1"/>
    <property type="molecule type" value="Genomic_DNA"/>
</dbReference>
<reference evidence="2 3" key="1">
    <citation type="submission" date="2018-06" db="EMBL/GenBank/DDBJ databases">
        <title>Spongiibacterium sp. HME9304 Genome sequencing and assembly.</title>
        <authorList>
            <person name="Kang H."/>
            <person name="Kim H."/>
            <person name="Joh K."/>
        </authorList>
    </citation>
    <scope>NUCLEOTIDE SEQUENCE [LARGE SCALE GENOMIC DNA]</scope>
    <source>
        <strain evidence="2 3">HME9304</strain>
    </source>
</reference>
<dbReference type="Proteomes" id="UP000248536">
    <property type="component" value="Chromosome"/>
</dbReference>
<proteinExistence type="predicted"/>
<name>A0A2Z4LSW1_9FLAO</name>
<organism evidence="2 3">
    <name type="scientific">Flagellimonas maritima</name>
    <dbReference type="NCBI Taxonomy" id="1383885"/>
    <lineage>
        <taxon>Bacteria</taxon>
        <taxon>Pseudomonadati</taxon>
        <taxon>Bacteroidota</taxon>
        <taxon>Flavobacteriia</taxon>
        <taxon>Flavobacteriales</taxon>
        <taxon>Flavobacteriaceae</taxon>
        <taxon>Flagellimonas</taxon>
    </lineage>
</organism>
<accession>A0A2Z4LSW1</accession>
<evidence type="ECO:0000259" key="1">
    <source>
        <dbReference type="Pfam" id="PF01902"/>
    </source>
</evidence>
<protein>
    <recommendedName>
        <fullName evidence="1">Diphthamide synthase domain-containing protein</fullName>
    </recommendedName>
</protein>
<feature type="domain" description="Diphthamide synthase" evidence="1">
    <location>
        <begin position="1"/>
        <end position="173"/>
    </location>
</feature>
<dbReference type="InterPro" id="IPR014729">
    <property type="entry name" value="Rossmann-like_a/b/a_fold"/>
</dbReference>